<proteinExistence type="predicted"/>
<name>A0A8X6GC54_TRICU</name>
<reference evidence="1" key="1">
    <citation type="submission" date="2020-07" db="EMBL/GenBank/DDBJ databases">
        <title>Multicomponent nature underlies the extraordinary mechanical properties of spider dragline silk.</title>
        <authorList>
            <person name="Kono N."/>
            <person name="Nakamura H."/>
            <person name="Mori M."/>
            <person name="Yoshida Y."/>
            <person name="Ohtoshi R."/>
            <person name="Malay A.D."/>
            <person name="Moran D.A.P."/>
            <person name="Tomita M."/>
            <person name="Numata K."/>
            <person name="Arakawa K."/>
        </authorList>
    </citation>
    <scope>NUCLEOTIDE SEQUENCE</scope>
</reference>
<accession>A0A8X6GC54</accession>
<dbReference type="EMBL" id="BMAO01025150">
    <property type="protein sequence ID" value="GFR00798.1"/>
    <property type="molecule type" value="Genomic_DNA"/>
</dbReference>
<protein>
    <submittedName>
        <fullName evidence="1">Uncharacterized protein</fullName>
    </submittedName>
</protein>
<dbReference type="Proteomes" id="UP000887116">
    <property type="component" value="Unassembled WGS sequence"/>
</dbReference>
<comment type="caution">
    <text evidence="1">The sequence shown here is derived from an EMBL/GenBank/DDBJ whole genome shotgun (WGS) entry which is preliminary data.</text>
</comment>
<gene>
    <name evidence="1" type="ORF">TNCT_187571</name>
</gene>
<evidence type="ECO:0000313" key="1">
    <source>
        <dbReference type="EMBL" id="GFR00798.1"/>
    </source>
</evidence>
<keyword evidence="2" id="KW-1185">Reference proteome</keyword>
<organism evidence="1 2">
    <name type="scientific">Trichonephila clavata</name>
    <name type="common">Joro spider</name>
    <name type="synonym">Nephila clavata</name>
    <dbReference type="NCBI Taxonomy" id="2740835"/>
    <lineage>
        <taxon>Eukaryota</taxon>
        <taxon>Metazoa</taxon>
        <taxon>Ecdysozoa</taxon>
        <taxon>Arthropoda</taxon>
        <taxon>Chelicerata</taxon>
        <taxon>Arachnida</taxon>
        <taxon>Araneae</taxon>
        <taxon>Araneomorphae</taxon>
        <taxon>Entelegynae</taxon>
        <taxon>Araneoidea</taxon>
        <taxon>Nephilidae</taxon>
        <taxon>Trichonephila</taxon>
    </lineage>
</organism>
<dbReference type="AlphaFoldDB" id="A0A8X6GC54"/>
<evidence type="ECO:0000313" key="2">
    <source>
        <dbReference type="Proteomes" id="UP000887116"/>
    </source>
</evidence>
<sequence length="261" mass="30091">MKKRKKRKEKLFIKKICSTYEPNGVLEKETYSYKIFNGELDDKRFEKRVCLCIMAQDERQLQVSNFSPKFSLHDIISRAAELGKIENVVTETSAGNSGLESKLLACFIKFKDGSIIPLAEASSNFPGCYVKYKFNGTIRKKEARQILNEDRSDLAYLTSSCFDSKKKILDQIAKDVSKDGEVKYINAYGNPDKYMYIAVHQTKSFTVFKAAVRAGELHYETVFDLKHNIKEDWEKRVGIEKRLKMMFNSNYISIKSTSTEQ</sequence>
<dbReference type="OrthoDB" id="10570455at2759"/>